<dbReference type="GO" id="GO:0005524">
    <property type="term" value="F:ATP binding"/>
    <property type="evidence" value="ECO:0007669"/>
    <property type="project" value="UniProtKB-UniRule"/>
</dbReference>
<dbReference type="GO" id="GO:0043138">
    <property type="term" value="F:3'-5' DNA helicase activity"/>
    <property type="evidence" value="ECO:0007669"/>
    <property type="project" value="UniProtKB-EC"/>
</dbReference>
<dbReference type="Pfam" id="PF12705">
    <property type="entry name" value="PDDEXK_1"/>
    <property type="match status" value="1"/>
</dbReference>
<dbReference type="Gene3D" id="3.40.50.300">
    <property type="entry name" value="P-loop containing nucleotide triphosphate hydrolases"/>
    <property type="match status" value="3"/>
</dbReference>
<dbReference type="Pfam" id="PF00580">
    <property type="entry name" value="UvrD-helicase"/>
    <property type="match status" value="1"/>
</dbReference>
<sequence>MYFANMVKNNPHGFRIYDASAGSGKTYTLARSYLTLLLATKNPLKFKQILAITFTNKAVAEMKQRILEQLNLFSRATASGEIPAMLVDISKILGVELSDLQKRSAIILKYILHNYAFFDISTIDGFTHRVIRTFAKDLKLPQNFEVSLDVDLLLQETVDRLIAKAGDDGELLEVLVAFAREKAADDKHWDIALDLVAMGKLLFNENQARHIETLANKNLSDYKKLAQELRKQNSALTAEVQQKAQALWQLIREQGLDHCDFNRGSYTKFLLKAIEAPTSLSFSAKWQEDIAQATLHKKGSEAAIEAIRTELNSGFNSIKKAFYQIDFRTNILRQLVPVSVLGQLAACMQEIQDEKGILPIGKFNALIQEQIKDQPAPFIYERLGERYAHYFIDEFQDTSQLQWQNLVPLIASALEGGFDGSEGSLFLVGDAKQSIYRWRGGKAEQFLDLVNEVQTPFTIGAQTENLPKNYRSHDGIVRFNNAFFTCMAPLFQNAAYSDLYEKGSKQQVNGKPDGLARLAFVEKTGPTEVAEVYALKVLEDIRELVNEKGFSYADICILTRKKKDGVFLADYLMTENIPLISSETLLLAGSLQVNLLINLLGWIHAQEDMALGFELIDSLGMGKSQKHKGITENLAQVPGFLKDTYGFEVAVFNSLSLYEGLEYAIRCFGIDQKTDAHVFYLLDELLSLQEKNRADLFSFLNHWESKKDSLAIAAPESDAVRIMTVHKSKGLEFPVVLFPFANERLYAEIDAKVWLGVDPDQYAGFDRVLVAKKKEMVQYSEQAQSCFEQQKDQLQLDAINLLYVALTRAEKGLYIYSTLPAKKQSEPQAYPDLFVHFLEQDQRWQPNVLTYDFGSLPVQQKDTSLSPTLKDVAYRTNTFLIPNMRFAGLEEQRLPNDRKQAIDKGNLLHNLMAHIRWSTDVEAALALIREKENLSLSEITYLRDWVNALLQHPDLMDYFIPGQQVLNEREIFDENDVILRPDRVNLSGNSAVVIDYKTGKPESAHKSQIQSYGNALNKMGYTVEKQILVYLIDGGVTLDFV</sequence>
<keyword evidence="1" id="KW-0540">Nuclease</keyword>
<dbReference type="InterPro" id="IPR011604">
    <property type="entry name" value="PDDEXK-like_dom_sf"/>
</dbReference>
<dbReference type="EC" id="5.6.2.4" evidence="12"/>
<keyword evidence="4 14" id="KW-0378">Hydrolase</keyword>
<dbReference type="OrthoDB" id="9810135at2"/>
<evidence type="ECO:0000256" key="15">
    <source>
        <dbReference type="SAM" id="Coils"/>
    </source>
</evidence>
<dbReference type="PROSITE" id="PS51217">
    <property type="entry name" value="UVRD_HELICASE_CTER"/>
    <property type="match status" value="1"/>
</dbReference>
<evidence type="ECO:0000256" key="3">
    <source>
        <dbReference type="ARBA" id="ARBA00022763"/>
    </source>
</evidence>
<dbReference type="PROSITE" id="PS51198">
    <property type="entry name" value="UVRD_HELICASE_ATP_BIND"/>
    <property type="match status" value="1"/>
</dbReference>
<proteinExistence type="predicted"/>
<keyword evidence="7 14" id="KW-0067">ATP-binding</keyword>
<dbReference type="InterPro" id="IPR000212">
    <property type="entry name" value="DNA_helicase_UvrD/REP"/>
</dbReference>
<name>A0A2A4G511_9FLAO</name>
<evidence type="ECO:0000313" key="19">
    <source>
        <dbReference type="Proteomes" id="UP000219559"/>
    </source>
</evidence>
<evidence type="ECO:0000256" key="10">
    <source>
        <dbReference type="ARBA" id="ARBA00023235"/>
    </source>
</evidence>
<keyword evidence="3" id="KW-0227">DNA damage</keyword>
<dbReference type="PANTHER" id="PTHR11070">
    <property type="entry name" value="UVRD / RECB / PCRA DNA HELICASE FAMILY MEMBER"/>
    <property type="match status" value="1"/>
</dbReference>
<dbReference type="GO" id="GO:0004527">
    <property type="term" value="F:exonuclease activity"/>
    <property type="evidence" value="ECO:0007669"/>
    <property type="project" value="UniProtKB-KW"/>
</dbReference>
<evidence type="ECO:0000256" key="9">
    <source>
        <dbReference type="ARBA" id="ARBA00023204"/>
    </source>
</evidence>
<evidence type="ECO:0000256" key="12">
    <source>
        <dbReference type="ARBA" id="ARBA00034808"/>
    </source>
</evidence>
<evidence type="ECO:0000256" key="1">
    <source>
        <dbReference type="ARBA" id="ARBA00022722"/>
    </source>
</evidence>
<evidence type="ECO:0000256" key="7">
    <source>
        <dbReference type="ARBA" id="ARBA00022840"/>
    </source>
</evidence>
<keyword evidence="10" id="KW-0413">Isomerase</keyword>
<dbReference type="SUPFAM" id="SSF52540">
    <property type="entry name" value="P-loop containing nucleoside triphosphate hydrolases"/>
    <property type="match status" value="1"/>
</dbReference>
<dbReference type="InterPro" id="IPR027417">
    <property type="entry name" value="P-loop_NTPase"/>
</dbReference>
<keyword evidence="9" id="KW-0234">DNA repair</keyword>
<keyword evidence="19" id="KW-1185">Reference proteome</keyword>
<dbReference type="EMBL" id="NBWU01000007">
    <property type="protein sequence ID" value="PCE63054.1"/>
    <property type="molecule type" value="Genomic_DNA"/>
</dbReference>
<evidence type="ECO:0000256" key="14">
    <source>
        <dbReference type="PROSITE-ProRule" id="PRU00560"/>
    </source>
</evidence>
<dbReference type="Gene3D" id="3.90.320.10">
    <property type="match status" value="1"/>
</dbReference>
<dbReference type="AlphaFoldDB" id="A0A2A4G511"/>
<evidence type="ECO:0000313" key="18">
    <source>
        <dbReference type="EMBL" id="PCE63054.1"/>
    </source>
</evidence>
<evidence type="ECO:0000256" key="11">
    <source>
        <dbReference type="ARBA" id="ARBA00034617"/>
    </source>
</evidence>
<evidence type="ECO:0000259" key="16">
    <source>
        <dbReference type="PROSITE" id="PS51198"/>
    </source>
</evidence>
<comment type="caution">
    <text evidence="18">The sequence shown here is derived from an EMBL/GenBank/DDBJ whole genome shotgun (WGS) entry which is preliminary data.</text>
</comment>
<dbReference type="InterPro" id="IPR014017">
    <property type="entry name" value="DNA_helicase_UvrD-like_C"/>
</dbReference>
<dbReference type="PANTHER" id="PTHR11070:SF67">
    <property type="entry name" value="DNA 3'-5' HELICASE"/>
    <property type="match status" value="1"/>
</dbReference>
<evidence type="ECO:0000256" key="5">
    <source>
        <dbReference type="ARBA" id="ARBA00022806"/>
    </source>
</evidence>
<evidence type="ECO:0000259" key="17">
    <source>
        <dbReference type="PROSITE" id="PS51217"/>
    </source>
</evidence>
<dbReference type="SUPFAM" id="SSF52980">
    <property type="entry name" value="Restriction endonuclease-like"/>
    <property type="match status" value="1"/>
</dbReference>
<feature type="coiled-coil region" evidence="15">
    <location>
        <begin position="219"/>
        <end position="246"/>
    </location>
</feature>
<dbReference type="Gene3D" id="1.10.3170.10">
    <property type="entry name" value="Recbcd, chain B, domain 2"/>
    <property type="match status" value="1"/>
</dbReference>
<dbReference type="GO" id="GO:0000725">
    <property type="term" value="P:recombinational repair"/>
    <property type="evidence" value="ECO:0007669"/>
    <property type="project" value="TreeGrafter"/>
</dbReference>
<dbReference type="InterPro" id="IPR014016">
    <property type="entry name" value="UvrD-like_ATP-bd"/>
</dbReference>
<evidence type="ECO:0000256" key="2">
    <source>
        <dbReference type="ARBA" id="ARBA00022741"/>
    </source>
</evidence>
<dbReference type="InterPro" id="IPR011335">
    <property type="entry name" value="Restrct_endonuc-II-like"/>
</dbReference>
<reference evidence="18 19" key="1">
    <citation type="submission" date="2017-04" db="EMBL/GenBank/DDBJ databases">
        <title>A new member of the family Flavobacteriaceae isolated from ascidians.</title>
        <authorList>
            <person name="Chen L."/>
        </authorList>
    </citation>
    <scope>NUCLEOTIDE SEQUENCE [LARGE SCALE GENOMIC DNA]</scope>
    <source>
        <strain evidence="18 19">HQA918</strain>
    </source>
</reference>
<dbReference type="RefSeq" id="WP_097441163.1">
    <property type="nucleotide sequence ID" value="NZ_KZ300477.1"/>
</dbReference>
<dbReference type="InterPro" id="IPR038726">
    <property type="entry name" value="PDDEXK_AddAB-type"/>
</dbReference>
<feature type="binding site" evidence="14">
    <location>
        <begin position="19"/>
        <end position="26"/>
    </location>
    <ligand>
        <name>ATP</name>
        <dbReference type="ChEBI" id="CHEBI:30616"/>
    </ligand>
</feature>
<evidence type="ECO:0000256" key="6">
    <source>
        <dbReference type="ARBA" id="ARBA00022839"/>
    </source>
</evidence>
<keyword evidence="2 14" id="KW-0547">Nucleotide-binding</keyword>
<feature type="domain" description="UvrD-like helicase C-terminal" evidence="17">
    <location>
        <begin position="474"/>
        <end position="730"/>
    </location>
</feature>
<feature type="domain" description="UvrD-like helicase ATP-binding" evidence="16">
    <location>
        <begin position="1"/>
        <end position="473"/>
    </location>
</feature>
<accession>A0A2A4G511</accession>
<protein>
    <recommendedName>
        <fullName evidence="12">DNA 3'-5' helicase</fullName>
        <ecNumber evidence="12">5.6.2.4</ecNumber>
    </recommendedName>
</protein>
<keyword evidence="5 14" id="KW-0347">Helicase</keyword>
<dbReference type="GO" id="GO:0005829">
    <property type="term" value="C:cytosol"/>
    <property type="evidence" value="ECO:0007669"/>
    <property type="project" value="TreeGrafter"/>
</dbReference>
<comment type="catalytic activity">
    <reaction evidence="11">
        <text>Couples ATP hydrolysis with the unwinding of duplex DNA by translocating in the 3'-5' direction.</text>
        <dbReference type="EC" id="5.6.2.4"/>
    </reaction>
</comment>
<keyword evidence="6" id="KW-0269">Exonuclease</keyword>
<dbReference type="GO" id="GO:0003677">
    <property type="term" value="F:DNA binding"/>
    <property type="evidence" value="ECO:0007669"/>
    <property type="project" value="UniProtKB-KW"/>
</dbReference>
<dbReference type="Proteomes" id="UP000219559">
    <property type="component" value="Unassembled WGS sequence"/>
</dbReference>
<evidence type="ECO:0000256" key="4">
    <source>
        <dbReference type="ARBA" id="ARBA00022801"/>
    </source>
</evidence>
<evidence type="ECO:0000256" key="13">
    <source>
        <dbReference type="ARBA" id="ARBA00048988"/>
    </source>
</evidence>
<evidence type="ECO:0000256" key="8">
    <source>
        <dbReference type="ARBA" id="ARBA00023125"/>
    </source>
</evidence>
<dbReference type="Pfam" id="PF13361">
    <property type="entry name" value="UvrD_C"/>
    <property type="match status" value="2"/>
</dbReference>
<comment type="catalytic activity">
    <reaction evidence="13">
        <text>ATP + H2O = ADP + phosphate + H(+)</text>
        <dbReference type="Rhea" id="RHEA:13065"/>
        <dbReference type="ChEBI" id="CHEBI:15377"/>
        <dbReference type="ChEBI" id="CHEBI:15378"/>
        <dbReference type="ChEBI" id="CHEBI:30616"/>
        <dbReference type="ChEBI" id="CHEBI:43474"/>
        <dbReference type="ChEBI" id="CHEBI:456216"/>
        <dbReference type="EC" id="5.6.2.4"/>
    </reaction>
</comment>
<keyword evidence="8" id="KW-0238">DNA-binding</keyword>
<organism evidence="18 19">
    <name type="scientific">Sediminicola luteus</name>
    <dbReference type="NCBI Taxonomy" id="319238"/>
    <lineage>
        <taxon>Bacteria</taxon>
        <taxon>Pseudomonadati</taxon>
        <taxon>Bacteroidota</taxon>
        <taxon>Flavobacteriia</taxon>
        <taxon>Flavobacteriales</taxon>
        <taxon>Flavobacteriaceae</taxon>
        <taxon>Sediminicola</taxon>
    </lineage>
</organism>
<keyword evidence="15" id="KW-0175">Coiled coil</keyword>
<gene>
    <name evidence="18" type="ORF">B7P33_17430</name>
</gene>